<comment type="caution">
    <text evidence="1">The sequence shown here is derived from an EMBL/GenBank/DDBJ whole genome shotgun (WGS) entry which is preliminary data.</text>
</comment>
<protein>
    <recommendedName>
        <fullName evidence="2">Sulfotransferase domain-containing protein</fullName>
    </recommendedName>
</protein>
<dbReference type="AlphaFoldDB" id="A0A645HL89"/>
<reference evidence="1" key="1">
    <citation type="submission" date="2019-08" db="EMBL/GenBank/DDBJ databases">
        <authorList>
            <person name="Kucharzyk K."/>
            <person name="Murdoch R.W."/>
            <person name="Higgins S."/>
            <person name="Loffler F."/>
        </authorList>
    </citation>
    <scope>NUCLEOTIDE SEQUENCE</scope>
</reference>
<dbReference type="EMBL" id="VSSQ01094842">
    <property type="protein sequence ID" value="MPN39182.1"/>
    <property type="molecule type" value="Genomic_DNA"/>
</dbReference>
<dbReference type="Gene3D" id="3.40.50.300">
    <property type="entry name" value="P-loop containing nucleotide triphosphate hydrolases"/>
    <property type="match status" value="1"/>
</dbReference>
<accession>A0A645HL89</accession>
<dbReference type="InterPro" id="IPR027417">
    <property type="entry name" value="P-loop_NTPase"/>
</dbReference>
<proteinExistence type="predicted"/>
<dbReference type="SUPFAM" id="SSF52540">
    <property type="entry name" value="P-loop containing nucleoside triphosphate hydrolases"/>
    <property type="match status" value="1"/>
</dbReference>
<evidence type="ECO:0008006" key="2">
    <source>
        <dbReference type="Google" id="ProtNLM"/>
    </source>
</evidence>
<sequence>MVFVVDRDPRDIYLLAKYVWKIHIIPTESPQVFCRWYAYTRDHRKSEEYNPQKVMFVRFEDLICRYEETAGKIRKFAGLLEEEHSCPKKHFDPDKSAANTRLWEKLKGHEEEARYIEEALPEYIYEYPQGGMLI</sequence>
<gene>
    <name evidence="1" type="ORF">SDC9_186710</name>
</gene>
<name>A0A645HL89_9ZZZZ</name>
<organism evidence="1">
    <name type="scientific">bioreactor metagenome</name>
    <dbReference type="NCBI Taxonomy" id="1076179"/>
    <lineage>
        <taxon>unclassified sequences</taxon>
        <taxon>metagenomes</taxon>
        <taxon>ecological metagenomes</taxon>
    </lineage>
</organism>
<evidence type="ECO:0000313" key="1">
    <source>
        <dbReference type="EMBL" id="MPN39182.1"/>
    </source>
</evidence>